<dbReference type="GO" id="GO:0006417">
    <property type="term" value="P:regulation of translation"/>
    <property type="evidence" value="ECO:0007669"/>
    <property type="project" value="UniProtKB-KW"/>
</dbReference>
<keyword evidence="7" id="KW-0233">DNA recombination</keyword>
<comment type="caution">
    <text evidence="9">The sequence shown here is derived from an EMBL/GenBank/DDBJ whole genome shotgun (WGS) entry which is preliminary data.</text>
</comment>
<dbReference type="AlphaFoldDB" id="A0A940DDN3"/>
<keyword evidence="4" id="KW-0805">Transcription regulation</keyword>
<protein>
    <recommendedName>
        <fullName evidence="2">Integration host factor subunit alpha</fullName>
    </recommendedName>
</protein>
<evidence type="ECO:0000256" key="2">
    <source>
        <dbReference type="ARBA" id="ARBA00018329"/>
    </source>
</evidence>
<dbReference type="EMBL" id="JADINE010000013">
    <property type="protein sequence ID" value="MBO8406985.1"/>
    <property type="molecule type" value="Genomic_DNA"/>
</dbReference>
<evidence type="ECO:0000313" key="9">
    <source>
        <dbReference type="EMBL" id="MBO8406985.1"/>
    </source>
</evidence>
<dbReference type="GO" id="GO:0006355">
    <property type="term" value="P:regulation of DNA-templated transcription"/>
    <property type="evidence" value="ECO:0007669"/>
    <property type="project" value="InterPro"/>
</dbReference>
<keyword evidence="3" id="KW-0810">Translation regulation</keyword>
<accession>A0A940DDN3</accession>
<dbReference type="InterPro" id="IPR005684">
    <property type="entry name" value="IHF_alpha"/>
</dbReference>
<dbReference type="SMART" id="SM00411">
    <property type="entry name" value="BHL"/>
    <property type="match status" value="1"/>
</dbReference>
<dbReference type="PANTHER" id="PTHR33175">
    <property type="entry name" value="DNA-BINDING PROTEIN HU"/>
    <property type="match status" value="1"/>
</dbReference>
<evidence type="ECO:0000256" key="4">
    <source>
        <dbReference type="ARBA" id="ARBA00023015"/>
    </source>
</evidence>
<dbReference type="Gene3D" id="4.10.520.10">
    <property type="entry name" value="IHF-like DNA-binding proteins"/>
    <property type="match status" value="1"/>
</dbReference>
<dbReference type="PRINTS" id="PR01727">
    <property type="entry name" value="DNABINDINGHU"/>
</dbReference>
<dbReference type="InterPro" id="IPR020816">
    <property type="entry name" value="Histone-like_DNA-bd_CS"/>
</dbReference>
<dbReference type="GO" id="GO:0006310">
    <property type="term" value="P:DNA recombination"/>
    <property type="evidence" value="ECO:0007669"/>
    <property type="project" value="UniProtKB-KW"/>
</dbReference>
<comment type="similarity">
    <text evidence="1 8">Belongs to the bacterial histone-like protein family.</text>
</comment>
<dbReference type="PROSITE" id="PS00045">
    <property type="entry name" value="HISTONE_LIKE"/>
    <property type="match status" value="1"/>
</dbReference>
<dbReference type="SUPFAM" id="SSF47729">
    <property type="entry name" value="IHF-like DNA-binding proteins"/>
    <property type="match status" value="1"/>
</dbReference>
<sequence length="95" mass="10735">MATITRSDFANRLRAEFGFTTADAFKLVDIVFDEIRESLIHGEEVKFAGFGSFKILDKPQRMGRNPKTGAPAIITARRVVSFRPSSEFRKRVANK</sequence>
<reference evidence="9" key="1">
    <citation type="submission" date="2020-10" db="EMBL/GenBank/DDBJ databases">
        <authorList>
            <person name="Gilroy R."/>
        </authorList>
    </citation>
    <scope>NUCLEOTIDE SEQUENCE</scope>
    <source>
        <strain evidence="9">B1-16210</strain>
    </source>
</reference>
<keyword evidence="5" id="KW-0238">DNA-binding</keyword>
<dbReference type="Pfam" id="PF00216">
    <property type="entry name" value="Bac_DNA_binding"/>
    <property type="match status" value="1"/>
</dbReference>
<evidence type="ECO:0000256" key="3">
    <source>
        <dbReference type="ARBA" id="ARBA00022845"/>
    </source>
</evidence>
<evidence type="ECO:0000256" key="8">
    <source>
        <dbReference type="RuleBase" id="RU003939"/>
    </source>
</evidence>
<organism evidence="9 10">
    <name type="scientific">Candidatus Enterousia excrementavium</name>
    <dbReference type="NCBI Taxonomy" id="2840789"/>
    <lineage>
        <taxon>Bacteria</taxon>
        <taxon>Pseudomonadati</taxon>
        <taxon>Pseudomonadota</taxon>
        <taxon>Alphaproteobacteria</taxon>
        <taxon>Candidatus Enterousia</taxon>
    </lineage>
</organism>
<gene>
    <name evidence="9" type="ORF">IAC77_00810</name>
</gene>
<dbReference type="PANTHER" id="PTHR33175:SF2">
    <property type="entry name" value="INTEGRATION HOST FACTOR SUBUNIT ALPHA"/>
    <property type="match status" value="1"/>
</dbReference>
<dbReference type="InterPro" id="IPR010992">
    <property type="entry name" value="IHF-like_DNA-bd_dom_sf"/>
</dbReference>
<dbReference type="GO" id="GO:0009893">
    <property type="term" value="P:positive regulation of metabolic process"/>
    <property type="evidence" value="ECO:0007669"/>
    <property type="project" value="UniProtKB-ARBA"/>
</dbReference>
<name>A0A940DDN3_9PROT</name>
<dbReference type="GO" id="GO:0005829">
    <property type="term" value="C:cytosol"/>
    <property type="evidence" value="ECO:0007669"/>
    <property type="project" value="TreeGrafter"/>
</dbReference>
<evidence type="ECO:0000256" key="1">
    <source>
        <dbReference type="ARBA" id="ARBA00010529"/>
    </source>
</evidence>
<evidence type="ECO:0000256" key="7">
    <source>
        <dbReference type="ARBA" id="ARBA00023172"/>
    </source>
</evidence>
<dbReference type="GO" id="GO:0030527">
    <property type="term" value="F:structural constituent of chromatin"/>
    <property type="evidence" value="ECO:0007669"/>
    <property type="project" value="InterPro"/>
</dbReference>
<evidence type="ECO:0000256" key="5">
    <source>
        <dbReference type="ARBA" id="ARBA00023125"/>
    </source>
</evidence>
<evidence type="ECO:0000256" key="6">
    <source>
        <dbReference type="ARBA" id="ARBA00023163"/>
    </source>
</evidence>
<proteinExistence type="inferred from homology"/>
<reference evidence="9" key="2">
    <citation type="journal article" date="2021" name="PeerJ">
        <title>Extensive microbial diversity within the chicken gut microbiome revealed by metagenomics and culture.</title>
        <authorList>
            <person name="Gilroy R."/>
            <person name="Ravi A."/>
            <person name="Getino M."/>
            <person name="Pursley I."/>
            <person name="Horton D.L."/>
            <person name="Alikhan N.F."/>
            <person name="Baker D."/>
            <person name="Gharbi K."/>
            <person name="Hall N."/>
            <person name="Watson M."/>
            <person name="Adriaenssens E.M."/>
            <person name="Foster-Nyarko E."/>
            <person name="Jarju S."/>
            <person name="Secka A."/>
            <person name="Antonio M."/>
            <person name="Oren A."/>
            <person name="Chaudhuri R.R."/>
            <person name="La Ragione R."/>
            <person name="Hildebrand F."/>
            <person name="Pallen M.J."/>
        </authorList>
    </citation>
    <scope>NUCLEOTIDE SEQUENCE</scope>
    <source>
        <strain evidence="9">B1-16210</strain>
    </source>
</reference>
<dbReference type="CDD" id="cd13835">
    <property type="entry name" value="IHF_A"/>
    <property type="match status" value="1"/>
</dbReference>
<keyword evidence="6" id="KW-0804">Transcription</keyword>
<dbReference type="GO" id="GO:0003677">
    <property type="term" value="F:DNA binding"/>
    <property type="evidence" value="ECO:0007669"/>
    <property type="project" value="UniProtKB-KW"/>
</dbReference>
<dbReference type="Proteomes" id="UP000721442">
    <property type="component" value="Unassembled WGS sequence"/>
</dbReference>
<dbReference type="InterPro" id="IPR000119">
    <property type="entry name" value="Hist_DNA-bd"/>
</dbReference>
<evidence type="ECO:0000313" key="10">
    <source>
        <dbReference type="Proteomes" id="UP000721442"/>
    </source>
</evidence>